<protein>
    <recommendedName>
        <fullName evidence="4">Probable multidrug resistance protein NorM</fullName>
    </recommendedName>
    <alternativeName>
        <fullName evidence="12">Multidrug-efflux transporter</fullName>
    </alternativeName>
</protein>
<dbReference type="GO" id="GO:0042910">
    <property type="term" value="F:xenobiotic transmembrane transporter activity"/>
    <property type="evidence" value="ECO:0007669"/>
    <property type="project" value="InterPro"/>
</dbReference>
<evidence type="ECO:0000313" key="14">
    <source>
        <dbReference type="EMBL" id="MSS01944.1"/>
    </source>
</evidence>
<dbReference type="GO" id="GO:0015297">
    <property type="term" value="F:antiporter activity"/>
    <property type="evidence" value="ECO:0007669"/>
    <property type="project" value="UniProtKB-KW"/>
</dbReference>
<feature type="transmembrane region" description="Helical" evidence="13">
    <location>
        <begin position="242"/>
        <end position="260"/>
    </location>
</feature>
<dbReference type="NCBIfam" id="TIGR00797">
    <property type="entry name" value="matE"/>
    <property type="match status" value="1"/>
</dbReference>
<evidence type="ECO:0000256" key="8">
    <source>
        <dbReference type="ARBA" id="ARBA00022692"/>
    </source>
</evidence>
<gene>
    <name evidence="14" type="ORF">FYJ50_07540</name>
</gene>
<dbReference type="Pfam" id="PF01554">
    <property type="entry name" value="MatE"/>
    <property type="match status" value="2"/>
</dbReference>
<keyword evidence="15" id="KW-1185">Reference proteome</keyword>
<feature type="transmembrane region" description="Helical" evidence="13">
    <location>
        <begin position="89"/>
        <end position="112"/>
    </location>
</feature>
<organism evidence="14 15">
    <name type="scientific">Floccifex porci</name>
    <dbReference type="NCBI Taxonomy" id="2606629"/>
    <lineage>
        <taxon>Bacteria</taxon>
        <taxon>Bacillati</taxon>
        <taxon>Bacillota</taxon>
        <taxon>Erysipelotrichia</taxon>
        <taxon>Erysipelotrichales</taxon>
        <taxon>Erysipelotrichaceae</taxon>
        <taxon>Floccifex</taxon>
    </lineage>
</organism>
<keyword evidence="6" id="KW-0050">Antiport</keyword>
<keyword evidence="8 13" id="KW-0812">Transmembrane</keyword>
<dbReference type="InterPro" id="IPR050222">
    <property type="entry name" value="MATE_MdtK"/>
</dbReference>
<dbReference type="InterPro" id="IPR002528">
    <property type="entry name" value="MATE_fam"/>
</dbReference>
<comment type="similarity">
    <text evidence="3">Belongs to the multi antimicrobial extrusion (MATE) (TC 2.A.66.1) family.</text>
</comment>
<evidence type="ECO:0000313" key="15">
    <source>
        <dbReference type="Proteomes" id="UP000470082"/>
    </source>
</evidence>
<dbReference type="InterPro" id="IPR048279">
    <property type="entry name" value="MdtK-like"/>
</dbReference>
<comment type="caution">
    <text evidence="14">The sequence shown here is derived from an EMBL/GenBank/DDBJ whole genome shotgun (WGS) entry which is preliminary data.</text>
</comment>
<dbReference type="PANTHER" id="PTHR43298">
    <property type="entry name" value="MULTIDRUG RESISTANCE PROTEIN NORM-RELATED"/>
    <property type="match status" value="1"/>
</dbReference>
<dbReference type="PANTHER" id="PTHR43298:SF2">
    <property type="entry name" value="FMN_FAD EXPORTER YEEO-RELATED"/>
    <property type="match status" value="1"/>
</dbReference>
<keyword evidence="9 13" id="KW-1133">Transmembrane helix</keyword>
<dbReference type="PIRSF" id="PIRSF006603">
    <property type="entry name" value="DinF"/>
    <property type="match status" value="1"/>
</dbReference>
<feature type="transmembrane region" description="Helical" evidence="13">
    <location>
        <begin position="54"/>
        <end position="77"/>
    </location>
</feature>
<evidence type="ECO:0000256" key="2">
    <source>
        <dbReference type="ARBA" id="ARBA00004651"/>
    </source>
</evidence>
<feature type="transmembrane region" description="Helical" evidence="13">
    <location>
        <begin position="280"/>
        <end position="302"/>
    </location>
</feature>
<keyword evidence="11 13" id="KW-0472">Membrane</keyword>
<proteinExistence type="inferred from homology"/>
<evidence type="ECO:0000256" key="12">
    <source>
        <dbReference type="ARBA" id="ARBA00031636"/>
    </source>
</evidence>
<evidence type="ECO:0000256" key="1">
    <source>
        <dbReference type="ARBA" id="ARBA00003408"/>
    </source>
</evidence>
<accession>A0A7X2N3T2</accession>
<comment type="function">
    <text evidence="1">Multidrug efflux pump.</text>
</comment>
<feature type="transmembrane region" description="Helical" evidence="13">
    <location>
        <begin position="413"/>
        <end position="433"/>
    </location>
</feature>
<reference evidence="14 15" key="1">
    <citation type="submission" date="2019-08" db="EMBL/GenBank/DDBJ databases">
        <title>In-depth cultivation of the pig gut microbiome towards novel bacterial diversity and tailored functional studies.</title>
        <authorList>
            <person name="Wylensek D."/>
            <person name="Hitch T.C.A."/>
            <person name="Clavel T."/>
        </authorList>
    </citation>
    <scope>NUCLEOTIDE SEQUENCE [LARGE SCALE GENOMIC DNA]</scope>
    <source>
        <strain evidence="14 15">LKV-178-WT-2G</strain>
    </source>
</reference>
<evidence type="ECO:0000256" key="9">
    <source>
        <dbReference type="ARBA" id="ARBA00022989"/>
    </source>
</evidence>
<dbReference type="RefSeq" id="WP_154460686.1">
    <property type="nucleotide sequence ID" value="NZ_VUMM01000016.1"/>
</dbReference>
<evidence type="ECO:0000256" key="7">
    <source>
        <dbReference type="ARBA" id="ARBA00022475"/>
    </source>
</evidence>
<keyword evidence="7" id="KW-1003">Cell membrane</keyword>
<evidence type="ECO:0000256" key="3">
    <source>
        <dbReference type="ARBA" id="ARBA00010199"/>
    </source>
</evidence>
<keyword evidence="10" id="KW-0406">Ion transport</keyword>
<evidence type="ECO:0000256" key="6">
    <source>
        <dbReference type="ARBA" id="ARBA00022449"/>
    </source>
</evidence>
<name>A0A7X2N3T2_9FIRM</name>
<evidence type="ECO:0000256" key="11">
    <source>
        <dbReference type="ARBA" id="ARBA00023136"/>
    </source>
</evidence>
<feature type="transmembrane region" description="Helical" evidence="13">
    <location>
        <begin position="189"/>
        <end position="210"/>
    </location>
</feature>
<feature type="transmembrane region" description="Helical" evidence="13">
    <location>
        <begin position="157"/>
        <end position="177"/>
    </location>
</feature>
<dbReference type="AlphaFoldDB" id="A0A7X2N3T2"/>
<evidence type="ECO:0000256" key="5">
    <source>
        <dbReference type="ARBA" id="ARBA00022448"/>
    </source>
</evidence>
<comment type="subcellular location">
    <subcellularLocation>
        <location evidence="2">Cell membrane</location>
        <topology evidence="2">Multi-pass membrane protein</topology>
    </subcellularLocation>
</comment>
<sequence>MKDKTFIKYFIGLAIPVVIQQLLVNLLAITDTIMVGAISENAISATTVANKFFLIYNLAIFGLTNGIGLFISQFFGACDKENCNKTLRFGLLCVIGLSIIGTGILILFPNFVIEIFVKDEDIIQLALQYNNIVRFSYLPYGIAQMMGIANRSKGNTLFPLYTGFVSFVSNIFLNYILIFGKLGCPELGIQGAALATSLSRFIEMAILLLASFKKEDYYCFFNRYGTLSKENRKEILSKTIPLIFNETIWSLSLSLIFMNYCYVSEQYVPSLTVVDQVGSLSYVVFAGFSSAVGVVIGNTLGSNQLEEAKKLAKLMIKIGLMINIIMAVLVSLFSHVIPKAYFLTKESTTLATQLILIKCAVMWTQGYSETIYYILRAGGDTKSVFFIDGFFMTCGPLLMSTIFSRLIPLDLLYVFTITEGICVLKIFVSTFFYKKGTWIKNLTVEI</sequence>
<feature type="transmembrane region" description="Helical" evidence="13">
    <location>
        <begin position="132"/>
        <end position="150"/>
    </location>
</feature>
<evidence type="ECO:0000256" key="10">
    <source>
        <dbReference type="ARBA" id="ARBA00023065"/>
    </source>
</evidence>
<feature type="transmembrane region" description="Helical" evidence="13">
    <location>
        <begin position="7"/>
        <end position="29"/>
    </location>
</feature>
<dbReference type="Proteomes" id="UP000470082">
    <property type="component" value="Unassembled WGS sequence"/>
</dbReference>
<feature type="transmembrane region" description="Helical" evidence="13">
    <location>
        <begin position="384"/>
        <end position="407"/>
    </location>
</feature>
<feature type="transmembrane region" description="Helical" evidence="13">
    <location>
        <begin position="354"/>
        <end position="375"/>
    </location>
</feature>
<dbReference type="EMBL" id="VUMM01000016">
    <property type="protein sequence ID" value="MSS01944.1"/>
    <property type="molecule type" value="Genomic_DNA"/>
</dbReference>
<evidence type="ECO:0000256" key="13">
    <source>
        <dbReference type="SAM" id="Phobius"/>
    </source>
</evidence>
<feature type="transmembrane region" description="Helical" evidence="13">
    <location>
        <begin position="314"/>
        <end position="334"/>
    </location>
</feature>
<keyword evidence="5" id="KW-0813">Transport</keyword>
<evidence type="ECO:0000256" key="4">
    <source>
        <dbReference type="ARBA" id="ARBA00020268"/>
    </source>
</evidence>
<dbReference type="GO" id="GO:0006811">
    <property type="term" value="P:monoatomic ion transport"/>
    <property type="evidence" value="ECO:0007669"/>
    <property type="project" value="UniProtKB-KW"/>
</dbReference>
<dbReference type="GO" id="GO:0005886">
    <property type="term" value="C:plasma membrane"/>
    <property type="evidence" value="ECO:0007669"/>
    <property type="project" value="UniProtKB-SubCell"/>
</dbReference>